<evidence type="ECO:0000313" key="4">
    <source>
        <dbReference type="Proteomes" id="UP000427769"/>
    </source>
</evidence>
<dbReference type="SUPFAM" id="SSF53901">
    <property type="entry name" value="Thiolase-like"/>
    <property type="match status" value="2"/>
</dbReference>
<reference evidence="3 4" key="1">
    <citation type="submission" date="2019-11" db="EMBL/GenBank/DDBJ databases">
        <title>Comparative genomics of hydrocarbon-degrading Desulfosarcina strains.</title>
        <authorList>
            <person name="Watanabe M."/>
            <person name="Kojima H."/>
            <person name="Fukui M."/>
        </authorList>
    </citation>
    <scope>NUCLEOTIDE SEQUENCE [LARGE SCALE GENOMIC DNA]</scope>
    <source>
        <strain evidence="3 4">PP31</strain>
    </source>
</reference>
<accession>A0A5K7Z8Q2</accession>
<dbReference type="AlphaFoldDB" id="A0A5K7Z8Q2"/>
<organism evidence="3 4">
    <name type="scientific">Desulfosarcina widdelii</name>
    <dbReference type="NCBI Taxonomy" id="947919"/>
    <lineage>
        <taxon>Bacteria</taxon>
        <taxon>Pseudomonadati</taxon>
        <taxon>Thermodesulfobacteriota</taxon>
        <taxon>Desulfobacteria</taxon>
        <taxon>Desulfobacterales</taxon>
        <taxon>Desulfosarcinaceae</taxon>
        <taxon>Desulfosarcina</taxon>
    </lineage>
</organism>
<dbReference type="InterPro" id="IPR020616">
    <property type="entry name" value="Thiolase_N"/>
</dbReference>
<dbReference type="NCBIfam" id="NF004810">
    <property type="entry name" value="PRK06157.1"/>
    <property type="match status" value="1"/>
</dbReference>
<dbReference type="Pfam" id="PF00108">
    <property type="entry name" value="Thiolase_N"/>
    <property type="match status" value="1"/>
</dbReference>
<dbReference type="OrthoDB" id="9785768at2"/>
<evidence type="ECO:0000259" key="2">
    <source>
        <dbReference type="Pfam" id="PF22691"/>
    </source>
</evidence>
<dbReference type="Gene3D" id="3.40.47.10">
    <property type="match status" value="1"/>
</dbReference>
<protein>
    <submittedName>
        <fullName evidence="3">Acetyl-CoA acetyltransferase</fullName>
    </submittedName>
</protein>
<dbReference type="KEGG" id="dwd:DSCW_58190"/>
<keyword evidence="3" id="KW-0808">Transferase</keyword>
<evidence type="ECO:0000259" key="1">
    <source>
        <dbReference type="Pfam" id="PF00108"/>
    </source>
</evidence>
<dbReference type="InterPro" id="IPR016039">
    <property type="entry name" value="Thiolase-like"/>
</dbReference>
<dbReference type="PANTHER" id="PTHR42870">
    <property type="entry name" value="ACETYL-COA C-ACETYLTRANSFERASE"/>
    <property type="match status" value="1"/>
</dbReference>
<gene>
    <name evidence="3" type="ORF">DSCW_58190</name>
</gene>
<name>A0A5K7Z8Q2_9BACT</name>
<dbReference type="GO" id="GO:0003988">
    <property type="term" value="F:acetyl-CoA C-acyltransferase activity"/>
    <property type="evidence" value="ECO:0007669"/>
    <property type="project" value="UniProtKB-ARBA"/>
</dbReference>
<dbReference type="InterPro" id="IPR002155">
    <property type="entry name" value="Thiolase"/>
</dbReference>
<proteinExistence type="predicted"/>
<dbReference type="PIRSF" id="PIRSF000429">
    <property type="entry name" value="Ac-CoA_Ac_transf"/>
    <property type="match status" value="1"/>
</dbReference>
<dbReference type="CDD" id="cd00829">
    <property type="entry name" value="SCP-x_thiolase"/>
    <property type="match status" value="1"/>
</dbReference>
<evidence type="ECO:0000313" key="3">
    <source>
        <dbReference type="EMBL" id="BBO78402.1"/>
    </source>
</evidence>
<keyword evidence="4" id="KW-1185">Reference proteome</keyword>
<dbReference type="InterPro" id="IPR055140">
    <property type="entry name" value="Thiolase_C_2"/>
</dbReference>
<dbReference type="RefSeq" id="WP_155307041.1">
    <property type="nucleotide sequence ID" value="NZ_AP021875.1"/>
</dbReference>
<dbReference type="Proteomes" id="UP000427769">
    <property type="component" value="Chromosome"/>
</dbReference>
<dbReference type="Pfam" id="PF22691">
    <property type="entry name" value="Thiolase_C_1"/>
    <property type="match status" value="1"/>
</dbReference>
<feature type="domain" description="Thiolase C-terminal" evidence="2">
    <location>
        <begin position="268"/>
        <end position="391"/>
    </location>
</feature>
<dbReference type="EMBL" id="AP021875">
    <property type="protein sequence ID" value="BBO78402.1"/>
    <property type="molecule type" value="Genomic_DNA"/>
</dbReference>
<sequence>MATGIKDKVAIIGMGCTHFGERWDMGAEELMVEAFEECLADAGIEKNQIEAAWFGTCLEEINVGKTAMPLSTTLRLPMIPVTRVENYCATGTEAFRGAVYGVASGAYDICLALGVEKLKDTGYGGLPNFGSSAGTLTWQWWPNLTAPGSFAQLASAYAAKYRIKDADLKRAMAHVSVKSHDNGLLNPKAHLRKKVTEDQVMAAPIIAHPLGLFDCCGVSDGSACAIVTTPEIARSLGKKDLISVKALQLALSSGEEVGYNDWDGDHFMTTTQCSRKAYAEAGITDPRKEISMMEVHDCFSITELVTYEDLHISTRGKAVQDIMDGFYDRDGGVPCQVDGGLKCFGHPIGASGLRMLYEMYLQLLGRAGERQIDNPRFGLTHNLGGFPFQNICSISIIGKHGD</sequence>
<feature type="domain" description="Thiolase N-terminal" evidence="1">
    <location>
        <begin position="9"/>
        <end position="229"/>
    </location>
</feature>
<dbReference type="PANTHER" id="PTHR42870:SF6">
    <property type="entry name" value="ACETYL-COA C-ACYLTRANSFERASE"/>
    <property type="match status" value="1"/>
</dbReference>